<dbReference type="EMBL" id="UYRV01000613">
    <property type="protein sequence ID" value="VDK45043.1"/>
    <property type="molecule type" value="Genomic_DNA"/>
</dbReference>
<feature type="domain" description="IgGFc-binding protein N-terminal" evidence="1">
    <location>
        <begin position="42"/>
        <end position="220"/>
    </location>
</feature>
<name>A0A3P6QQW7_CYLGO</name>
<organism evidence="2 3">
    <name type="scientific">Cylicostephanus goldi</name>
    <name type="common">Nematode worm</name>
    <dbReference type="NCBI Taxonomy" id="71465"/>
    <lineage>
        <taxon>Eukaryota</taxon>
        <taxon>Metazoa</taxon>
        <taxon>Ecdysozoa</taxon>
        <taxon>Nematoda</taxon>
        <taxon>Chromadorea</taxon>
        <taxon>Rhabditida</taxon>
        <taxon>Rhabditina</taxon>
        <taxon>Rhabditomorpha</taxon>
        <taxon>Strongyloidea</taxon>
        <taxon>Strongylidae</taxon>
        <taxon>Cylicostephanus</taxon>
    </lineage>
</organism>
<feature type="non-terminal residue" evidence="2">
    <location>
        <position position="221"/>
    </location>
</feature>
<proteinExistence type="predicted"/>
<sequence length="221" mass="24710">MVIYDEQYLYNAVVENKTLFVNSNVPVSLIATNSLTEGRGEDKFVVLPICQLGREYHIVGEESFYEDYQSTNIFTIIAVEDNTTVTLEFFFLESTLNRGQQLTIITTDWANAVVVTSNKNVAVLSGSVCGYGNTYSNHPSQCSYEALMLAPSSNWGKEAPFYKYLPEDSGEFMLFFEEANTDVYFDEQKLSHGPFGSNSYLTCANKTGVYIRATGPIYVVA</sequence>
<accession>A0A3P6QQW7</accession>
<dbReference type="Pfam" id="PF17517">
    <property type="entry name" value="IgGFc_binding"/>
    <property type="match status" value="1"/>
</dbReference>
<dbReference type="AlphaFoldDB" id="A0A3P6QQW7"/>
<dbReference type="InterPro" id="IPR035234">
    <property type="entry name" value="IgGFc-bd_N"/>
</dbReference>
<evidence type="ECO:0000313" key="2">
    <source>
        <dbReference type="EMBL" id="VDK45043.1"/>
    </source>
</evidence>
<dbReference type="PANTHER" id="PTHR46534">
    <property type="entry name" value="IGGFC_BINDING DOMAIN-CONTAINING PROTEIN"/>
    <property type="match status" value="1"/>
</dbReference>
<keyword evidence="3" id="KW-1185">Reference proteome</keyword>
<dbReference type="OrthoDB" id="5827517at2759"/>
<protein>
    <recommendedName>
        <fullName evidence="1">IgGFc-binding protein N-terminal domain-containing protein</fullName>
    </recommendedName>
</protein>
<evidence type="ECO:0000259" key="1">
    <source>
        <dbReference type="Pfam" id="PF17517"/>
    </source>
</evidence>
<gene>
    <name evidence="2" type="ORF">CGOC_LOCUS440</name>
</gene>
<dbReference type="PANTHER" id="PTHR46534:SF1">
    <property type="entry name" value="IGGFC-BINDING PROTEIN N-TERMINAL DOMAIN-CONTAINING PROTEIN"/>
    <property type="match status" value="1"/>
</dbReference>
<reference evidence="2 3" key="1">
    <citation type="submission" date="2018-11" db="EMBL/GenBank/DDBJ databases">
        <authorList>
            <consortium name="Pathogen Informatics"/>
        </authorList>
    </citation>
    <scope>NUCLEOTIDE SEQUENCE [LARGE SCALE GENOMIC DNA]</scope>
</reference>
<dbReference type="Proteomes" id="UP000271889">
    <property type="component" value="Unassembled WGS sequence"/>
</dbReference>
<evidence type="ECO:0000313" key="3">
    <source>
        <dbReference type="Proteomes" id="UP000271889"/>
    </source>
</evidence>